<accession>A0A3A4PBS8</accession>
<proteinExistence type="predicted"/>
<evidence type="ECO:0000313" key="1">
    <source>
        <dbReference type="EMBL" id="RJP26850.1"/>
    </source>
</evidence>
<evidence type="ECO:0000313" key="2">
    <source>
        <dbReference type="Proteomes" id="UP000265882"/>
    </source>
</evidence>
<gene>
    <name evidence="1" type="ORF">C4520_00065</name>
</gene>
<sequence>MRSCSLEVSKARLLEGRLLFFGHGPAVPLHKKTGFEMLREDFTRMSGFRQLRNPADMLGEEIAARKQVD</sequence>
<reference evidence="1 2" key="1">
    <citation type="journal article" date="2017" name="ISME J.">
        <title>Energy and carbon metabolisms in a deep terrestrial subsurface fluid microbial community.</title>
        <authorList>
            <person name="Momper L."/>
            <person name="Jungbluth S.P."/>
            <person name="Lee M.D."/>
            <person name="Amend J.P."/>
        </authorList>
    </citation>
    <scope>NUCLEOTIDE SEQUENCE [LARGE SCALE GENOMIC DNA]</scope>
    <source>
        <strain evidence="1">SURF_5</strain>
    </source>
</reference>
<organism evidence="1 2">
    <name type="scientific">Abyssobacteria bacterium (strain SURF_5)</name>
    <dbReference type="NCBI Taxonomy" id="2093360"/>
    <lineage>
        <taxon>Bacteria</taxon>
        <taxon>Pseudomonadati</taxon>
        <taxon>Candidatus Hydrogenedentota</taxon>
        <taxon>Candidatus Abyssobacteria</taxon>
    </lineage>
</organism>
<comment type="caution">
    <text evidence="1">The sequence shown here is derived from an EMBL/GenBank/DDBJ whole genome shotgun (WGS) entry which is preliminary data.</text>
</comment>
<dbReference type="EMBL" id="QZKU01000002">
    <property type="protein sequence ID" value="RJP26850.1"/>
    <property type="molecule type" value="Genomic_DNA"/>
</dbReference>
<dbReference type="AlphaFoldDB" id="A0A3A4PBS8"/>
<dbReference type="Proteomes" id="UP000265882">
    <property type="component" value="Unassembled WGS sequence"/>
</dbReference>
<protein>
    <submittedName>
        <fullName evidence="1">Uncharacterized protein</fullName>
    </submittedName>
</protein>
<name>A0A3A4PBS8_ABYX5</name>